<comment type="similarity">
    <text evidence="1">Belongs to the carbohydrate kinase PfkB family.</text>
</comment>
<dbReference type="PANTHER" id="PTHR43085">
    <property type="entry name" value="HEXOKINASE FAMILY MEMBER"/>
    <property type="match status" value="1"/>
</dbReference>
<dbReference type="Pfam" id="PF00294">
    <property type="entry name" value="PfkB"/>
    <property type="match status" value="1"/>
</dbReference>
<keyword evidence="3 5" id="KW-0418">Kinase</keyword>
<dbReference type="InterPro" id="IPR029056">
    <property type="entry name" value="Ribokinase-like"/>
</dbReference>
<evidence type="ECO:0000256" key="2">
    <source>
        <dbReference type="ARBA" id="ARBA00022679"/>
    </source>
</evidence>
<dbReference type="RefSeq" id="WP_057911168.1">
    <property type="nucleotide sequence ID" value="NZ_AZGK01000002.1"/>
</dbReference>
<name>A0A0R1YXU0_9LACO</name>
<dbReference type="AlphaFoldDB" id="A0A0R1YXU0"/>
<dbReference type="InterPro" id="IPR002139">
    <property type="entry name" value="Ribo/fructo_kinase"/>
</dbReference>
<sequence length="328" mass="35514">MTELITIGEPLVVFAAKQENLSLTDATEFHKGIGGAELNVAIGTRRLGHSVQYITQVGQEPLGMYITKTIDQMDIGTDYVFKDPNHSTGHQLKQLVSYGDPEVANYRKGSAASHLTPSSIKSIDLSGVKIAHLTGIFPAISETALETLQLLMKRLNDQHILITFDTNLRPALWKNTQIMRNTINKLASHSDIVLPGIHEGKVLVGTDDPEKIANFYLNQGQTKTVVVKVGSKGAYVKTSEDQGRFIPGFKVAKVIDTVGAGDGFALGLITALLENKSTEVAVLRGNAIGAMQVQTPGDNDGYPSSEELKNFYKKVGISEENGVNNVVR</sequence>
<comment type="caution">
    <text evidence="5">The sequence shown here is derived from an EMBL/GenBank/DDBJ whole genome shotgun (WGS) entry which is preliminary data.</text>
</comment>
<dbReference type="InterPro" id="IPR050306">
    <property type="entry name" value="PfkB_Carbo_kinase"/>
</dbReference>
<evidence type="ECO:0000313" key="5">
    <source>
        <dbReference type="EMBL" id="KRM47470.1"/>
    </source>
</evidence>
<dbReference type="Proteomes" id="UP000051957">
    <property type="component" value="Unassembled WGS sequence"/>
</dbReference>
<evidence type="ECO:0000313" key="6">
    <source>
        <dbReference type="Proteomes" id="UP000051957"/>
    </source>
</evidence>
<dbReference type="EMBL" id="AZGK01000002">
    <property type="protein sequence ID" value="KRM47470.1"/>
    <property type="molecule type" value="Genomic_DNA"/>
</dbReference>
<reference evidence="5 6" key="1">
    <citation type="journal article" date="2015" name="Genome Announc.">
        <title>Expanding the biotechnology potential of lactobacilli through comparative genomics of 213 strains and associated genera.</title>
        <authorList>
            <person name="Sun Z."/>
            <person name="Harris H.M."/>
            <person name="McCann A."/>
            <person name="Guo C."/>
            <person name="Argimon S."/>
            <person name="Zhang W."/>
            <person name="Yang X."/>
            <person name="Jeffery I.B."/>
            <person name="Cooney J.C."/>
            <person name="Kagawa T.F."/>
            <person name="Liu W."/>
            <person name="Song Y."/>
            <person name="Salvetti E."/>
            <person name="Wrobel A."/>
            <person name="Rasinkangas P."/>
            <person name="Parkhill J."/>
            <person name="Rea M.C."/>
            <person name="O'Sullivan O."/>
            <person name="Ritari J."/>
            <person name="Douillard F.P."/>
            <person name="Paul Ross R."/>
            <person name="Yang R."/>
            <person name="Briner A.E."/>
            <person name="Felis G.E."/>
            <person name="de Vos W.M."/>
            <person name="Barrangou R."/>
            <person name="Klaenhammer T.R."/>
            <person name="Caufield P.W."/>
            <person name="Cui Y."/>
            <person name="Zhang H."/>
            <person name="O'Toole P.W."/>
        </authorList>
    </citation>
    <scope>NUCLEOTIDE SEQUENCE [LARGE SCALE GENOMIC DNA]</scope>
    <source>
        <strain evidence="5 6">DSM 5707</strain>
    </source>
</reference>
<protein>
    <submittedName>
        <fullName evidence="5">2-dehydro-3-deoxygluconokinase</fullName>
    </submittedName>
</protein>
<evidence type="ECO:0000256" key="1">
    <source>
        <dbReference type="ARBA" id="ARBA00010688"/>
    </source>
</evidence>
<evidence type="ECO:0000259" key="4">
    <source>
        <dbReference type="Pfam" id="PF00294"/>
    </source>
</evidence>
<dbReference type="CDD" id="cd01166">
    <property type="entry name" value="KdgK"/>
    <property type="match status" value="1"/>
</dbReference>
<dbReference type="PATRIC" id="fig|1423784.4.peg.1186"/>
<dbReference type="GO" id="GO:0016301">
    <property type="term" value="F:kinase activity"/>
    <property type="evidence" value="ECO:0007669"/>
    <property type="project" value="UniProtKB-KW"/>
</dbReference>
<gene>
    <name evidence="5" type="ORF">FC51_GL001174</name>
</gene>
<accession>A0A0R1YXU0</accession>
<proteinExistence type="inferred from homology"/>
<dbReference type="SUPFAM" id="SSF53613">
    <property type="entry name" value="Ribokinase-like"/>
    <property type="match status" value="1"/>
</dbReference>
<organism evidence="5 6">
    <name type="scientific">Lentilactobacillus parabuchneri DSM 5707 = NBRC 107865</name>
    <dbReference type="NCBI Taxonomy" id="1423784"/>
    <lineage>
        <taxon>Bacteria</taxon>
        <taxon>Bacillati</taxon>
        <taxon>Bacillota</taxon>
        <taxon>Bacilli</taxon>
        <taxon>Lactobacillales</taxon>
        <taxon>Lactobacillaceae</taxon>
        <taxon>Lentilactobacillus</taxon>
    </lineage>
</organism>
<dbReference type="GeneID" id="69802749"/>
<feature type="domain" description="Carbohydrate kinase PfkB" evidence="4">
    <location>
        <begin position="1"/>
        <end position="303"/>
    </location>
</feature>
<dbReference type="Gene3D" id="3.40.1190.20">
    <property type="match status" value="1"/>
</dbReference>
<keyword evidence="2" id="KW-0808">Transferase</keyword>
<dbReference type="PRINTS" id="PR00990">
    <property type="entry name" value="RIBOKINASE"/>
</dbReference>
<dbReference type="PANTHER" id="PTHR43085:SF57">
    <property type="entry name" value="CARBOHYDRATE KINASE PFKB DOMAIN-CONTAINING PROTEIN"/>
    <property type="match status" value="1"/>
</dbReference>
<evidence type="ECO:0000256" key="3">
    <source>
        <dbReference type="ARBA" id="ARBA00022777"/>
    </source>
</evidence>
<dbReference type="InterPro" id="IPR011611">
    <property type="entry name" value="PfkB_dom"/>
</dbReference>